<dbReference type="Proteomes" id="UP001064048">
    <property type="component" value="Chromosome 30"/>
</dbReference>
<protein>
    <submittedName>
        <fullName evidence="1">Uncharacterized protein</fullName>
    </submittedName>
</protein>
<dbReference type="EMBL" id="CM046130">
    <property type="protein sequence ID" value="KAI8431691.1"/>
    <property type="molecule type" value="Genomic_DNA"/>
</dbReference>
<gene>
    <name evidence="1" type="ORF">MSG28_016160</name>
</gene>
<reference evidence="1 2" key="1">
    <citation type="journal article" date="2022" name="Genome Biol. Evol.">
        <title>The Spruce Budworm Genome: Reconstructing the Evolutionary History of Antifreeze Proteins.</title>
        <authorList>
            <person name="Beliveau C."/>
            <person name="Gagne P."/>
            <person name="Picq S."/>
            <person name="Vernygora O."/>
            <person name="Keeling C.I."/>
            <person name="Pinkney K."/>
            <person name="Doucet D."/>
            <person name="Wen F."/>
            <person name="Johnston J.S."/>
            <person name="Maaroufi H."/>
            <person name="Boyle B."/>
            <person name="Laroche J."/>
            <person name="Dewar K."/>
            <person name="Juretic N."/>
            <person name="Blackburn G."/>
            <person name="Nisole A."/>
            <person name="Brunet B."/>
            <person name="Brandao M."/>
            <person name="Lumley L."/>
            <person name="Duan J."/>
            <person name="Quan G."/>
            <person name="Lucarotti C.J."/>
            <person name="Roe A.D."/>
            <person name="Sperling F.A.H."/>
            <person name="Levesque R.C."/>
            <person name="Cusson M."/>
        </authorList>
    </citation>
    <scope>NUCLEOTIDE SEQUENCE [LARGE SCALE GENOMIC DNA]</scope>
    <source>
        <strain evidence="1">Glfc:IPQL:Cfum</strain>
    </source>
</reference>
<name>A0ACC0K5L4_CHOFU</name>
<accession>A0ACC0K5L4</accession>
<sequence>MALSIGGQFCQCLVGYAVVRLTIMEQQIEEIYVKPDITQLKVEVNLNPYQPPEEVFGLKIEENPAPINEATDLLEPPNTEPVEIVEDDIVDCNKCYRTFKSVGHLRSHLHSVHAEEKEVNCNHCGKVFINKKRLSNHIFYSHPEPEETVNCSVCSKSFKRRYNLKIHMRLVHPSEGSSVQCPHCDKKFKVDMLLQRHIKWSHPQDGMMYRCPECGRTLPSIACFKKHMQNVHSGNQDAICKVCCKVFKTMKTLRRHEKNVHGGQKVESKPSKVGDLQCSQCEKKFTTNTALFWHFERYHSENKRSTACQICKKELSDHGSLKRHLDMVHSLESARCHICSKTFKSHMNLQRHIRVTHAPPEAAQTCDTCNKTFKCSMHLRIHINAVHSKEGIFTCDICNKEFASKKYMLKHKKTHVDVKEFPCEICKKLFKCVNDVKKHAKRVHMKNLKKEEKLESGREESLNCLKCGSVFNNEEELHGHILKCGGMHAINFVKVEIEDVDAND</sequence>
<keyword evidence="2" id="KW-1185">Reference proteome</keyword>
<proteinExistence type="predicted"/>
<evidence type="ECO:0000313" key="2">
    <source>
        <dbReference type="Proteomes" id="UP001064048"/>
    </source>
</evidence>
<comment type="caution">
    <text evidence="1">The sequence shown here is derived from an EMBL/GenBank/DDBJ whole genome shotgun (WGS) entry which is preliminary data.</text>
</comment>
<organism evidence="1 2">
    <name type="scientific">Choristoneura fumiferana</name>
    <name type="common">Spruce budworm moth</name>
    <name type="synonym">Archips fumiferana</name>
    <dbReference type="NCBI Taxonomy" id="7141"/>
    <lineage>
        <taxon>Eukaryota</taxon>
        <taxon>Metazoa</taxon>
        <taxon>Ecdysozoa</taxon>
        <taxon>Arthropoda</taxon>
        <taxon>Hexapoda</taxon>
        <taxon>Insecta</taxon>
        <taxon>Pterygota</taxon>
        <taxon>Neoptera</taxon>
        <taxon>Endopterygota</taxon>
        <taxon>Lepidoptera</taxon>
        <taxon>Glossata</taxon>
        <taxon>Ditrysia</taxon>
        <taxon>Tortricoidea</taxon>
        <taxon>Tortricidae</taxon>
        <taxon>Tortricinae</taxon>
        <taxon>Choristoneura</taxon>
    </lineage>
</organism>
<evidence type="ECO:0000313" key="1">
    <source>
        <dbReference type="EMBL" id="KAI8431691.1"/>
    </source>
</evidence>